<dbReference type="Ensembl" id="ENSEEET00000032773.2">
    <property type="protein sequence ID" value="ENSEEEP00000032385.1"/>
    <property type="gene ID" value="ENSEEEG00000015441.2"/>
</dbReference>
<evidence type="ECO:0000313" key="4">
    <source>
        <dbReference type="Proteomes" id="UP000314983"/>
    </source>
</evidence>
<evidence type="ECO:0000313" key="3">
    <source>
        <dbReference type="Ensembl" id="ENSEEEP00000032385.1"/>
    </source>
</evidence>
<feature type="signal peptide" evidence="2">
    <location>
        <begin position="1"/>
        <end position="18"/>
    </location>
</feature>
<organism evidence="3 4">
    <name type="scientific">Electrophorus electricus</name>
    <name type="common">Electric eel</name>
    <name type="synonym">Gymnotus electricus</name>
    <dbReference type="NCBI Taxonomy" id="8005"/>
    <lineage>
        <taxon>Eukaryota</taxon>
        <taxon>Metazoa</taxon>
        <taxon>Chordata</taxon>
        <taxon>Craniata</taxon>
        <taxon>Vertebrata</taxon>
        <taxon>Euteleostomi</taxon>
        <taxon>Actinopterygii</taxon>
        <taxon>Neopterygii</taxon>
        <taxon>Teleostei</taxon>
        <taxon>Ostariophysi</taxon>
        <taxon>Gymnotiformes</taxon>
        <taxon>Gymnotoidei</taxon>
        <taxon>Gymnotidae</taxon>
        <taxon>Electrophorus</taxon>
    </lineage>
</organism>
<feature type="region of interest" description="Disordered" evidence="1">
    <location>
        <begin position="53"/>
        <end position="124"/>
    </location>
</feature>
<feature type="chain" id="PRO_5021368770" evidence="2">
    <location>
        <begin position="19"/>
        <end position="124"/>
    </location>
</feature>
<reference evidence="4" key="1">
    <citation type="journal article" date="2014" name="Science">
        <title>Nonhuman genetics. Genomic basis for the convergent evolution of electric organs.</title>
        <authorList>
            <person name="Gallant J.R."/>
            <person name="Traeger L.L."/>
            <person name="Volkening J.D."/>
            <person name="Moffett H."/>
            <person name="Chen P.H."/>
            <person name="Novina C.D."/>
            <person name="Phillips G.N.Jr."/>
            <person name="Anand R."/>
            <person name="Wells G.B."/>
            <person name="Pinch M."/>
            <person name="Guth R."/>
            <person name="Unguez G.A."/>
            <person name="Albert J.S."/>
            <person name="Zakon H.H."/>
            <person name="Samanta M.P."/>
            <person name="Sussman M.R."/>
        </authorList>
    </citation>
    <scope>NUCLEOTIDE SEQUENCE [LARGE SCALE GENOMIC DNA]</scope>
</reference>
<protein>
    <submittedName>
        <fullName evidence="3">AT-rich interactive domain 1B</fullName>
    </submittedName>
</protein>
<accession>A0A4W4G3W4</accession>
<dbReference type="Proteomes" id="UP000314983">
    <property type="component" value="Chromosome 3"/>
</dbReference>
<reference evidence="3" key="5">
    <citation type="submission" date="2025-09" db="UniProtKB">
        <authorList>
            <consortium name="Ensembl"/>
        </authorList>
    </citation>
    <scope>IDENTIFICATION</scope>
</reference>
<evidence type="ECO:0000256" key="2">
    <source>
        <dbReference type="SAM" id="SignalP"/>
    </source>
</evidence>
<keyword evidence="4" id="KW-1185">Reference proteome</keyword>
<reference evidence="4" key="2">
    <citation type="journal article" date="2017" name="Sci. Adv.">
        <title>A tail of two voltages: Proteomic comparison of the three electric organs of the electric eel.</title>
        <authorList>
            <person name="Traeger L.L."/>
            <person name="Sabat G."/>
            <person name="Barrett-Wilt G.A."/>
            <person name="Wells G.B."/>
            <person name="Sussman M.R."/>
        </authorList>
    </citation>
    <scope>NUCLEOTIDE SEQUENCE [LARGE SCALE GENOMIC DNA]</scope>
</reference>
<feature type="compositionally biased region" description="Pro residues" evidence="1">
    <location>
        <begin position="70"/>
        <end position="82"/>
    </location>
</feature>
<evidence type="ECO:0000256" key="1">
    <source>
        <dbReference type="SAM" id="MobiDB-lite"/>
    </source>
</evidence>
<dbReference type="AlphaFoldDB" id="A0A4W4G3W4"/>
<keyword evidence="2" id="KW-0732">Signal</keyword>
<dbReference type="GeneTree" id="ENSGT00940000155634"/>
<reference evidence="3" key="4">
    <citation type="submission" date="2025-08" db="UniProtKB">
        <authorList>
            <consortium name="Ensembl"/>
        </authorList>
    </citation>
    <scope>IDENTIFICATION</scope>
</reference>
<name>A0A4W4G3W4_ELEEL</name>
<reference evidence="3" key="3">
    <citation type="submission" date="2020-05" db="EMBL/GenBank/DDBJ databases">
        <title>Electrophorus electricus (electric eel) genome, fEleEle1, primary haplotype.</title>
        <authorList>
            <person name="Myers G."/>
            <person name="Meyer A."/>
            <person name="Fedrigo O."/>
            <person name="Formenti G."/>
            <person name="Rhie A."/>
            <person name="Tracey A."/>
            <person name="Sims Y."/>
            <person name="Jarvis E.D."/>
        </authorList>
    </citation>
    <scope>NUCLEOTIDE SEQUENCE [LARGE SCALE GENOMIC DNA]</scope>
</reference>
<sequence>MFAPFQSTVILFVGVCLGTQLAPQTPGSVSDVVSLSALSQSPMSQERGFAHNLQRNVPGLGPGSQFGPQQPGPSMSPHPSPMGPMHHNVGTYQQGGSAYGPQGAQYGPSGSERRRPSRTCQWML</sequence>
<proteinExistence type="predicted"/>